<name>A0A811QZX5_9POAL</name>
<dbReference type="AlphaFoldDB" id="A0A811QZX5"/>
<accession>A0A811QZX5</accession>
<dbReference type="EMBL" id="CAJGYO010000012">
    <property type="protein sequence ID" value="CAD6261879.1"/>
    <property type="molecule type" value="Genomic_DNA"/>
</dbReference>
<reference evidence="2" key="1">
    <citation type="submission" date="2020-10" db="EMBL/GenBank/DDBJ databases">
        <authorList>
            <person name="Han B."/>
            <person name="Lu T."/>
            <person name="Zhao Q."/>
            <person name="Huang X."/>
            <person name="Zhao Y."/>
        </authorList>
    </citation>
    <scope>NUCLEOTIDE SEQUENCE</scope>
</reference>
<feature type="region of interest" description="Disordered" evidence="1">
    <location>
        <begin position="1"/>
        <end position="32"/>
    </location>
</feature>
<sequence length="101" mass="10976">MATPTDSASPPSTALRPPALAPLPAAPGHGVCTEDTRLVKDKLSRVAGGEGDKATVNKDYTTRMLPWLLAIDSAFYCGESKIQKTLLEKRELHMERELLLD</sequence>
<organism evidence="2 3">
    <name type="scientific">Miscanthus lutarioriparius</name>
    <dbReference type="NCBI Taxonomy" id="422564"/>
    <lineage>
        <taxon>Eukaryota</taxon>
        <taxon>Viridiplantae</taxon>
        <taxon>Streptophyta</taxon>
        <taxon>Embryophyta</taxon>
        <taxon>Tracheophyta</taxon>
        <taxon>Spermatophyta</taxon>
        <taxon>Magnoliopsida</taxon>
        <taxon>Liliopsida</taxon>
        <taxon>Poales</taxon>
        <taxon>Poaceae</taxon>
        <taxon>PACMAD clade</taxon>
        <taxon>Panicoideae</taxon>
        <taxon>Andropogonodae</taxon>
        <taxon>Andropogoneae</taxon>
        <taxon>Saccharinae</taxon>
        <taxon>Miscanthus</taxon>
    </lineage>
</organism>
<feature type="compositionally biased region" description="Low complexity" evidence="1">
    <location>
        <begin position="7"/>
        <end position="18"/>
    </location>
</feature>
<gene>
    <name evidence="2" type="ORF">NCGR_LOCUS45265</name>
</gene>
<dbReference type="Proteomes" id="UP000604825">
    <property type="component" value="Unassembled WGS sequence"/>
</dbReference>
<evidence type="ECO:0000256" key="1">
    <source>
        <dbReference type="SAM" id="MobiDB-lite"/>
    </source>
</evidence>
<dbReference type="OrthoDB" id="1707486at2759"/>
<protein>
    <submittedName>
        <fullName evidence="2">Uncharacterized protein</fullName>
    </submittedName>
</protein>
<keyword evidence="3" id="KW-1185">Reference proteome</keyword>
<evidence type="ECO:0000313" key="2">
    <source>
        <dbReference type="EMBL" id="CAD6261879.1"/>
    </source>
</evidence>
<evidence type="ECO:0000313" key="3">
    <source>
        <dbReference type="Proteomes" id="UP000604825"/>
    </source>
</evidence>
<comment type="caution">
    <text evidence="2">The sequence shown here is derived from an EMBL/GenBank/DDBJ whole genome shotgun (WGS) entry which is preliminary data.</text>
</comment>
<proteinExistence type="predicted"/>